<reference evidence="4" key="1">
    <citation type="submission" date="2016-10" db="EMBL/GenBank/DDBJ databases">
        <authorList>
            <person name="Varghese N."/>
            <person name="Submissions S."/>
        </authorList>
    </citation>
    <scope>NUCLEOTIDE SEQUENCE [LARGE SCALE GENOMIC DNA]</scope>
    <source>
        <strain evidence="4">DSM 25329</strain>
    </source>
</reference>
<name>A0A1G8A6Q2_9BACT</name>
<keyword evidence="4" id="KW-1185">Reference proteome</keyword>
<keyword evidence="1" id="KW-0175">Coiled coil</keyword>
<evidence type="ECO:0000313" key="4">
    <source>
        <dbReference type="Proteomes" id="UP000198748"/>
    </source>
</evidence>
<dbReference type="SUPFAM" id="SSF47413">
    <property type="entry name" value="lambda repressor-like DNA-binding domains"/>
    <property type="match status" value="1"/>
</dbReference>
<feature type="coiled-coil region" evidence="1">
    <location>
        <begin position="76"/>
        <end position="110"/>
    </location>
</feature>
<dbReference type="InterPro" id="IPR001387">
    <property type="entry name" value="Cro/C1-type_HTH"/>
</dbReference>
<dbReference type="Proteomes" id="UP000198748">
    <property type="component" value="Unassembled WGS sequence"/>
</dbReference>
<evidence type="ECO:0000256" key="1">
    <source>
        <dbReference type="SAM" id="Coils"/>
    </source>
</evidence>
<protein>
    <recommendedName>
        <fullName evidence="2">HTH cro/C1-type domain-containing protein</fullName>
    </recommendedName>
</protein>
<dbReference type="EMBL" id="FNAN01000030">
    <property type="protein sequence ID" value="SDH16551.1"/>
    <property type="molecule type" value="Genomic_DNA"/>
</dbReference>
<dbReference type="InterPro" id="IPR010982">
    <property type="entry name" value="Lambda_DNA-bd_dom_sf"/>
</dbReference>
<dbReference type="AlphaFoldDB" id="A0A1G8A6Q2"/>
<evidence type="ECO:0000313" key="3">
    <source>
        <dbReference type="EMBL" id="SDH16551.1"/>
    </source>
</evidence>
<dbReference type="GO" id="GO:0003677">
    <property type="term" value="F:DNA binding"/>
    <property type="evidence" value="ECO:0007669"/>
    <property type="project" value="InterPro"/>
</dbReference>
<dbReference type="PROSITE" id="PS50943">
    <property type="entry name" value="HTH_CROC1"/>
    <property type="match status" value="1"/>
</dbReference>
<sequence length="111" mass="12618">MIEVARIAALMKAHHLNTSELAEIVRLSPSKISKVLSGDQKFTSDAVGILIKELGIHPNWLFGYEGKPESVMYLNDLVQRSEVEKLEAKIRELKDELGEVYKQLAEERRVK</sequence>
<accession>A0A1G8A6Q2</accession>
<dbReference type="Gene3D" id="1.10.260.40">
    <property type="entry name" value="lambda repressor-like DNA-binding domains"/>
    <property type="match status" value="1"/>
</dbReference>
<organism evidence="3 4">
    <name type="scientific">Dyadobacter soli</name>
    <dbReference type="NCBI Taxonomy" id="659014"/>
    <lineage>
        <taxon>Bacteria</taxon>
        <taxon>Pseudomonadati</taxon>
        <taxon>Bacteroidota</taxon>
        <taxon>Cytophagia</taxon>
        <taxon>Cytophagales</taxon>
        <taxon>Spirosomataceae</taxon>
        <taxon>Dyadobacter</taxon>
    </lineage>
</organism>
<feature type="domain" description="HTH cro/C1-type" evidence="2">
    <location>
        <begin position="7"/>
        <end position="61"/>
    </location>
</feature>
<proteinExistence type="predicted"/>
<dbReference type="SMART" id="SM00530">
    <property type="entry name" value="HTH_XRE"/>
    <property type="match status" value="1"/>
</dbReference>
<dbReference type="STRING" id="659014.SAMN04487996_1302"/>
<dbReference type="CDD" id="cd00093">
    <property type="entry name" value="HTH_XRE"/>
    <property type="match status" value="1"/>
</dbReference>
<evidence type="ECO:0000259" key="2">
    <source>
        <dbReference type="PROSITE" id="PS50943"/>
    </source>
</evidence>
<gene>
    <name evidence="3" type="ORF">SAMN04487996_1302</name>
</gene>